<evidence type="ECO:0000256" key="1">
    <source>
        <dbReference type="ARBA" id="ARBA00004141"/>
    </source>
</evidence>
<sequence length="365" mass="41416">MDLDPFFFASHLYAAEGLTSARAPPNSLLPSQKRHQNFATILYHRIIQVNVAPGPRKMRRSMNVPRRTTFLPAIENLQLALVQHAYSIAKSICSNGSWKCVVLVDSPLTTYTKLRTHGQSDSSSVTLKTELFQGGYEDFPSSHREETAHGSRPQKQGLLDDLLFYWRQGPPDHFVIGNPSLVQLSYFALRIISAEWVNYETLMNITARDLEYTIPDVPDPGVEMEKLNQNLKSLQSWQRRSKATQIKIKSAIHLVKRENRDGEPWNSLLEDYQHLSENMLDYGERLARMLPMVASFVQIIDARRSLAETTNISRLTILALVFVPLTFVTGVFSMNPKFGPGGAHFWLYFAVALPMTIVMFCVARS</sequence>
<gene>
    <name evidence="6" type="ORF">EJ04DRAFT_467026</name>
</gene>
<comment type="caution">
    <text evidence="6">The sequence shown here is derived from an EMBL/GenBank/DDBJ whole genome shotgun (WGS) entry which is preliminary data.</text>
</comment>
<dbReference type="Pfam" id="PF01544">
    <property type="entry name" value="CorA"/>
    <property type="match status" value="1"/>
</dbReference>
<evidence type="ECO:0000256" key="3">
    <source>
        <dbReference type="ARBA" id="ARBA00022989"/>
    </source>
</evidence>
<protein>
    <recommendedName>
        <fullName evidence="8">Mg2+ transporter protein</fullName>
    </recommendedName>
</protein>
<comment type="subcellular location">
    <subcellularLocation>
        <location evidence="1">Membrane</location>
        <topology evidence="1">Multi-pass membrane protein</topology>
    </subcellularLocation>
</comment>
<keyword evidence="3 5" id="KW-1133">Transmembrane helix</keyword>
<feature type="non-terminal residue" evidence="6">
    <location>
        <position position="365"/>
    </location>
</feature>
<evidence type="ECO:0000256" key="5">
    <source>
        <dbReference type="SAM" id="Phobius"/>
    </source>
</evidence>
<dbReference type="InterPro" id="IPR045863">
    <property type="entry name" value="CorA_TM1_TM2"/>
</dbReference>
<evidence type="ECO:0000313" key="7">
    <source>
        <dbReference type="Proteomes" id="UP000799444"/>
    </source>
</evidence>
<organism evidence="6 7">
    <name type="scientific">Polyplosphaeria fusca</name>
    <dbReference type="NCBI Taxonomy" id="682080"/>
    <lineage>
        <taxon>Eukaryota</taxon>
        <taxon>Fungi</taxon>
        <taxon>Dikarya</taxon>
        <taxon>Ascomycota</taxon>
        <taxon>Pezizomycotina</taxon>
        <taxon>Dothideomycetes</taxon>
        <taxon>Pleosporomycetidae</taxon>
        <taxon>Pleosporales</taxon>
        <taxon>Tetraplosphaeriaceae</taxon>
        <taxon>Polyplosphaeria</taxon>
    </lineage>
</organism>
<accession>A0A9P4V190</accession>
<evidence type="ECO:0000256" key="2">
    <source>
        <dbReference type="ARBA" id="ARBA00022692"/>
    </source>
</evidence>
<feature type="transmembrane region" description="Helical" evidence="5">
    <location>
        <begin position="345"/>
        <end position="363"/>
    </location>
</feature>
<dbReference type="AlphaFoldDB" id="A0A9P4V190"/>
<evidence type="ECO:0000313" key="6">
    <source>
        <dbReference type="EMBL" id="KAF2734294.1"/>
    </source>
</evidence>
<dbReference type="GO" id="GO:0046873">
    <property type="term" value="F:metal ion transmembrane transporter activity"/>
    <property type="evidence" value="ECO:0007669"/>
    <property type="project" value="InterPro"/>
</dbReference>
<dbReference type="EMBL" id="ML996150">
    <property type="protein sequence ID" value="KAF2734294.1"/>
    <property type="molecule type" value="Genomic_DNA"/>
</dbReference>
<evidence type="ECO:0008006" key="8">
    <source>
        <dbReference type="Google" id="ProtNLM"/>
    </source>
</evidence>
<dbReference type="InterPro" id="IPR002523">
    <property type="entry name" value="MgTranspt_CorA/ZnTranspt_ZntB"/>
</dbReference>
<name>A0A9P4V190_9PLEO</name>
<keyword evidence="2 5" id="KW-0812">Transmembrane</keyword>
<keyword evidence="4 5" id="KW-0472">Membrane</keyword>
<feature type="transmembrane region" description="Helical" evidence="5">
    <location>
        <begin position="312"/>
        <end position="333"/>
    </location>
</feature>
<keyword evidence="7" id="KW-1185">Reference proteome</keyword>
<proteinExistence type="predicted"/>
<evidence type="ECO:0000256" key="4">
    <source>
        <dbReference type="ARBA" id="ARBA00023136"/>
    </source>
</evidence>
<dbReference type="GO" id="GO:0016020">
    <property type="term" value="C:membrane"/>
    <property type="evidence" value="ECO:0007669"/>
    <property type="project" value="UniProtKB-SubCell"/>
</dbReference>
<reference evidence="6" key="1">
    <citation type="journal article" date="2020" name="Stud. Mycol.">
        <title>101 Dothideomycetes genomes: a test case for predicting lifestyles and emergence of pathogens.</title>
        <authorList>
            <person name="Haridas S."/>
            <person name="Albert R."/>
            <person name="Binder M."/>
            <person name="Bloem J."/>
            <person name="Labutti K."/>
            <person name="Salamov A."/>
            <person name="Andreopoulos B."/>
            <person name="Baker S."/>
            <person name="Barry K."/>
            <person name="Bills G."/>
            <person name="Bluhm B."/>
            <person name="Cannon C."/>
            <person name="Castanera R."/>
            <person name="Culley D."/>
            <person name="Daum C."/>
            <person name="Ezra D."/>
            <person name="Gonzalez J."/>
            <person name="Henrissat B."/>
            <person name="Kuo A."/>
            <person name="Liang C."/>
            <person name="Lipzen A."/>
            <person name="Lutzoni F."/>
            <person name="Magnuson J."/>
            <person name="Mondo S."/>
            <person name="Nolan M."/>
            <person name="Ohm R."/>
            <person name="Pangilinan J."/>
            <person name="Park H.-J."/>
            <person name="Ramirez L."/>
            <person name="Alfaro M."/>
            <person name="Sun H."/>
            <person name="Tritt A."/>
            <person name="Yoshinaga Y."/>
            <person name="Zwiers L.-H."/>
            <person name="Turgeon B."/>
            <person name="Goodwin S."/>
            <person name="Spatafora J."/>
            <person name="Crous P."/>
            <person name="Grigoriev I."/>
        </authorList>
    </citation>
    <scope>NUCLEOTIDE SEQUENCE</scope>
    <source>
        <strain evidence="6">CBS 125425</strain>
    </source>
</reference>
<dbReference type="SUPFAM" id="SSF144083">
    <property type="entry name" value="Magnesium transport protein CorA, transmembrane region"/>
    <property type="match status" value="1"/>
</dbReference>
<dbReference type="Gene3D" id="1.20.58.340">
    <property type="entry name" value="Magnesium transport protein CorA, transmembrane region"/>
    <property type="match status" value="1"/>
</dbReference>
<dbReference type="Proteomes" id="UP000799444">
    <property type="component" value="Unassembled WGS sequence"/>
</dbReference>
<dbReference type="OrthoDB" id="3231000at2759"/>